<keyword evidence="2" id="KW-1185">Reference proteome</keyword>
<evidence type="ECO:0000313" key="1">
    <source>
        <dbReference type="EMBL" id="MCW8348995.1"/>
    </source>
</evidence>
<dbReference type="Proteomes" id="UP001155587">
    <property type="component" value="Unassembled WGS sequence"/>
</dbReference>
<reference evidence="1" key="1">
    <citation type="submission" date="2022-02" db="EMBL/GenBank/DDBJ databases">
        <title>Vibrio sp. nov, a new bacterium isolated from seawater.</title>
        <authorList>
            <person name="Yuan Y."/>
        </authorList>
    </citation>
    <scope>NUCLEOTIDE SEQUENCE</scope>
    <source>
        <strain evidence="1">ZSDZ65</strain>
    </source>
</reference>
<name>A0A9X3HYN9_9VIBR</name>
<dbReference type="RefSeq" id="WP_265677645.1">
    <property type="nucleotide sequence ID" value="NZ_JAKRRY010000055.1"/>
</dbReference>
<dbReference type="AlphaFoldDB" id="A0A9X3HYN9"/>
<accession>A0A9X3HYN9</accession>
<gene>
    <name evidence="1" type="ORF">MD535_23670</name>
</gene>
<protein>
    <submittedName>
        <fullName evidence="1">Uncharacterized protein</fullName>
    </submittedName>
</protein>
<evidence type="ECO:0000313" key="2">
    <source>
        <dbReference type="Proteomes" id="UP001155587"/>
    </source>
</evidence>
<dbReference type="EMBL" id="JAKRRY010000055">
    <property type="protein sequence ID" value="MCW8348995.1"/>
    <property type="molecule type" value="Genomic_DNA"/>
</dbReference>
<organism evidence="1 2">
    <name type="scientific">Vibrio qingdaonensis</name>
    <dbReference type="NCBI Taxonomy" id="2829491"/>
    <lineage>
        <taxon>Bacteria</taxon>
        <taxon>Pseudomonadati</taxon>
        <taxon>Pseudomonadota</taxon>
        <taxon>Gammaproteobacteria</taxon>
        <taxon>Vibrionales</taxon>
        <taxon>Vibrionaceae</taxon>
        <taxon>Vibrio</taxon>
    </lineage>
</organism>
<comment type="caution">
    <text evidence="1">The sequence shown here is derived from an EMBL/GenBank/DDBJ whole genome shotgun (WGS) entry which is preliminary data.</text>
</comment>
<proteinExistence type="predicted"/>
<sequence length="226" mass="26730">MNTITNYTLFANGVLNHVQKKSEWVSFYGVESIILKNNNTNEPLRFINEKDKKLTRSLAEAGYKSNDSSGQRVVKRLRRFYKESQTNKSDWKHIVDATGGVLKVWITDLYYDTTKKKFYGDVVLFRESTKDKKIEFSKFITRIHERYRDVDGRYHDFTKRAGGHSFVHRLEMEREEMRTNTHVRRLNENASLQENTKHNNEIAIATNHILDELERLRAELKELKQA</sequence>